<evidence type="ECO:0000256" key="5">
    <source>
        <dbReference type="SAM" id="Phobius"/>
    </source>
</evidence>
<name>A0A8S1RRA1_9CILI</name>
<keyword evidence="7" id="KW-1185">Reference proteome</keyword>
<feature type="transmembrane region" description="Helical" evidence="5">
    <location>
        <begin position="230"/>
        <end position="252"/>
    </location>
</feature>
<keyword evidence="3 5" id="KW-1133">Transmembrane helix</keyword>
<evidence type="ECO:0000256" key="4">
    <source>
        <dbReference type="ARBA" id="ARBA00023136"/>
    </source>
</evidence>
<evidence type="ECO:0000313" key="6">
    <source>
        <dbReference type="EMBL" id="CAD8131371.1"/>
    </source>
</evidence>
<evidence type="ECO:0000256" key="3">
    <source>
        <dbReference type="ARBA" id="ARBA00022989"/>
    </source>
</evidence>
<dbReference type="Proteomes" id="UP000692954">
    <property type="component" value="Unassembled WGS sequence"/>
</dbReference>
<feature type="transmembrane region" description="Helical" evidence="5">
    <location>
        <begin position="116"/>
        <end position="134"/>
    </location>
</feature>
<dbReference type="InterPro" id="IPR002781">
    <property type="entry name" value="TM_pro_TauE-like"/>
</dbReference>
<dbReference type="GO" id="GO:0031464">
    <property type="term" value="C:Cul4A-RING E3 ubiquitin ligase complex"/>
    <property type="evidence" value="ECO:0007669"/>
    <property type="project" value="TreeGrafter"/>
</dbReference>
<protein>
    <submittedName>
        <fullName evidence="6">Uncharacterized protein</fullName>
    </submittedName>
</protein>
<feature type="transmembrane region" description="Helical" evidence="5">
    <location>
        <begin position="162"/>
        <end position="189"/>
    </location>
</feature>
<dbReference type="GO" id="GO:0016020">
    <property type="term" value="C:membrane"/>
    <property type="evidence" value="ECO:0007669"/>
    <property type="project" value="UniProtKB-SubCell"/>
</dbReference>
<dbReference type="PANTHER" id="PTHR14255">
    <property type="entry name" value="CEREBLON"/>
    <property type="match status" value="1"/>
</dbReference>
<dbReference type="EMBL" id="CAJJDN010000517">
    <property type="protein sequence ID" value="CAD8131371.1"/>
    <property type="molecule type" value="Genomic_DNA"/>
</dbReference>
<gene>
    <name evidence="6" type="ORF">PSON_ATCC_30995.1.T5170001</name>
</gene>
<dbReference type="Pfam" id="PF01925">
    <property type="entry name" value="TauE"/>
    <property type="match status" value="1"/>
</dbReference>
<dbReference type="PANTHER" id="PTHR14255:SF3">
    <property type="entry name" value="SULFITE EXPORTER TAUE_SAFE FAMILY PROTEIN 5-RELATED"/>
    <property type="match status" value="1"/>
</dbReference>
<comment type="caution">
    <text evidence="6">The sequence shown here is derived from an EMBL/GenBank/DDBJ whole genome shotgun (WGS) entry which is preliminary data.</text>
</comment>
<feature type="transmembrane region" description="Helical" evidence="5">
    <location>
        <begin position="297"/>
        <end position="314"/>
    </location>
</feature>
<evidence type="ECO:0000256" key="2">
    <source>
        <dbReference type="ARBA" id="ARBA00022692"/>
    </source>
</evidence>
<dbReference type="GO" id="GO:0016567">
    <property type="term" value="P:protein ubiquitination"/>
    <property type="evidence" value="ECO:0007669"/>
    <property type="project" value="TreeGrafter"/>
</dbReference>
<keyword evidence="4 5" id="KW-0472">Membrane</keyword>
<proteinExistence type="predicted"/>
<sequence length="320" mass="37667">MECRSISIINITTIYNISNLTNILKKDLNKIKEKILYQLIKKQKLKEEMSIETNFDEKQLNQYQQFYLNDHKKFQIKNLCFILGSFFINQTIILMRSNKYNNSIIGLNKCTLENNMILFAIVGVNIAYSLIVYWNKRNEEYHKDIVQYRPNQRIFKQKKLFLFYYLGGFLAGFSTGFLGMSGGIIIVTFLLSQKIIAREAAATAAFGSFMISINSLFLFILQKSISDTQMIVFIIFGILGVIIITKPSYILMNKFRIYHFNCRYNLSFYQCIFNFSLNCSQFNIVWIQCNVRSRSQLLKFVIILLLLSYQFLYLNNLLFF</sequence>
<organism evidence="6 7">
    <name type="scientific">Paramecium sonneborni</name>
    <dbReference type="NCBI Taxonomy" id="65129"/>
    <lineage>
        <taxon>Eukaryota</taxon>
        <taxon>Sar</taxon>
        <taxon>Alveolata</taxon>
        <taxon>Ciliophora</taxon>
        <taxon>Intramacronucleata</taxon>
        <taxon>Oligohymenophorea</taxon>
        <taxon>Peniculida</taxon>
        <taxon>Parameciidae</taxon>
        <taxon>Paramecium</taxon>
    </lineage>
</organism>
<accession>A0A8S1RRA1</accession>
<feature type="transmembrane region" description="Helical" evidence="5">
    <location>
        <begin position="264"/>
        <end position="285"/>
    </location>
</feature>
<evidence type="ECO:0000313" key="7">
    <source>
        <dbReference type="Proteomes" id="UP000692954"/>
    </source>
</evidence>
<feature type="transmembrane region" description="Helical" evidence="5">
    <location>
        <begin position="79"/>
        <end position="96"/>
    </location>
</feature>
<evidence type="ECO:0000256" key="1">
    <source>
        <dbReference type="ARBA" id="ARBA00004141"/>
    </source>
</evidence>
<comment type="subcellular location">
    <subcellularLocation>
        <location evidence="1">Membrane</location>
        <topology evidence="1">Multi-pass membrane protein</topology>
    </subcellularLocation>
</comment>
<feature type="transmembrane region" description="Helical" evidence="5">
    <location>
        <begin position="201"/>
        <end position="221"/>
    </location>
</feature>
<reference evidence="6" key="1">
    <citation type="submission" date="2021-01" db="EMBL/GenBank/DDBJ databases">
        <authorList>
            <consortium name="Genoscope - CEA"/>
            <person name="William W."/>
        </authorList>
    </citation>
    <scope>NUCLEOTIDE SEQUENCE</scope>
</reference>
<dbReference type="AlphaFoldDB" id="A0A8S1RRA1"/>
<keyword evidence="2 5" id="KW-0812">Transmembrane</keyword>